<keyword evidence="2 4" id="KW-0863">Zinc-finger</keyword>
<sequence>MDHLRRDEEIIRDLKSELYNRELELEGIKALNELLTKKVTLMTNNEIELTHLRMENNRLKNECVKSYQDKEDCMSLNYTLSEQIKELQEEVNALKMRRNIDFEVRHPCNCDSCNVPITGIRYKCGHCADFDLCSLCIGSHHDHNHVFLKIRYPVHIDSRIILLSPFNYHPTGLVHNRIYCDICGKNPIYGIRYKCGNCRDFDVCSKCEVNISKLHDETHIFLKLNRPVFSDVGFENIPLLPTFTPNIIYTRFLLKIRGENKKWYRCPLKVIFYGM</sequence>
<dbReference type="PANTHER" id="PTHR15090:SF8">
    <property type="entry name" value="ZZ-TYPE ZINC FINGER-CONTAINING PROTEIN"/>
    <property type="match status" value="1"/>
</dbReference>
<dbReference type="PANTHER" id="PTHR15090">
    <property type="entry name" value="SEQUESTOSOME 1-RELATED"/>
    <property type="match status" value="1"/>
</dbReference>
<dbReference type="PROSITE" id="PS50135">
    <property type="entry name" value="ZF_ZZ_2"/>
    <property type="match status" value="2"/>
</dbReference>
<feature type="coiled-coil region" evidence="5">
    <location>
        <begin position="42"/>
        <end position="97"/>
    </location>
</feature>
<dbReference type="SUPFAM" id="SSF57850">
    <property type="entry name" value="RING/U-box"/>
    <property type="match status" value="2"/>
</dbReference>
<dbReference type="OrthoDB" id="661148at2759"/>
<evidence type="ECO:0000313" key="7">
    <source>
        <dbReference type="EMBL" id="GES99439.1"/>
    </source>
</evidence>
<keyword evidence="3" id="KW-0862">Zinc</keyword>
<dbReference type="Pfam" id="PF00569">
    <property type="entry name" value="ZZ"/>
    <property type="match status" value="2"/>
</dbReference>
<dbReference type="InterPro" id="IPR052260">
    <property type="entry name" value="Autophagy_Rcpt_SigReg"/>
</dbReference>
<dbReference type="AlphaFoldDB" id="A0A8H3R464"/>
<evidence type="ECO:0000256" key="1">
    <source>
        <dbReference type="ARBA" id="ARBA00022723"/>
    </source>
</evidence>
<evidence type="ECO:0000256" key="2">
    <source>
        <dbReference type="ARBA" id="ARBA00022771"/>
    </source>
</evidence>
<protein>
    <submittedName>
        <fullName evidence="7">Zinc finger, ZZ-type protein</fullName>
    </submittedName>
</protein>
<accession>A0A8H3R464</accession>
<feature type="domain" description="ZZ-type" evidence="6">
    <location>
        <begin position="175"/>
        <end position="229"/>
    </location>
</feature>
<evidence type="ECO:0000256" key="3">
    <source>
        <dbReference type="ARBA" id="ARBA00022833"/>
    </source>
</evidence>
<dbReference type="SMART" id="SM00291">
    <property type="entry name" value="ZnF_ZZ"/>
    <property type="match status" value="2"/>
</dbReference>
<dbReference type="EMBL" id="BLAL01000281">
    <property type="protein sequence ID" value="GES99439.1"/>
    <property type="molecule type" value="Genomic_DNA"/>
</dbReference>
<evidence type="ECO:0000256" key="4">
    <source>
        <dbReference type="PROSITE-ProRule" id="PRU00228"/>
    </source>
</evidence>
<proteinExistence type="predicted"/>
<dbReference type="InterPro" id="IPR043145">
    <property type="entry name" value="Znf_ZZ_sf"/>
</dbReference>
<dbReference type="CDD" id="cd02249">
    <property type="entry name" value="ZZ"/>
    <property type="match status" value="1"/>
</dbReference>
<gene>
    <name evidence="7" type="ORF">RCL2_002594300</name>
</gene>
<dbReference type="InterPro" id="IPR000433">
    <property type="entry name" value="Znf_ZZ"/>
</dbReference>
<dbReference type="Gene3D" id="3.30.60.90">
    <property type="match status" value="2"/>
</dbReference>
<dbReference type="GO" id="GO:0008270">
    <property type="term" value="F:zinc ion binding"/>
    <property type="evidence" value="ECO:0007669"/>
    <property type="project" value="UniProtKB-KW"/>
</dbReference>
<evidence type="ECO:0000256" key="5">
    <source>
        <dbReference type="SAM" id="Coils"/>
    </source>
</evidence>
<evidence type="ECO:0000259" key="6">
    <source>
        <dbReference type="PROSITE" id="PS50135"/>
    </source>
</evidence>
<comment type="caution">
    <text evidence="7">The sequence shown here is derived from an EMBL/GenBank/DDBJ whole genome shotgun (WGS) entry which is preliminary data.</text>
</comment>
<feature type="domain" description="ZZ-type" evidence="6">
    <location>
        <begin position="105"/>
        <end position="155"/>
    </location>
</feature>
<evidence type="ECO:0000313" key="8">
    <source>
        <dbReference type="Proteomes" id="UP000615446"/>
    </source>
</evidence>
<dbReference type="CDD" id="cd02340">
    <property type="entry name" value="ZZ_NBR1_like"/>
    <property type="match status" value="1"/>
</dbReference>
<keyword evidence="5" id="KW-0175">Coiled coil</keyword>
<reference evidence="7" key="1">
    <citation type="submission" date="2019-10" db="EMBL/GenBank/DDBJ databases">
        <title>Conservation and host-specific expression of non-tandemly repeated heterogenous ribosome RNA gene in arbuscular mycorrhizal fungi.</title>
        <authorList>
            <person name="Maeda T."/>
            <person name="Kobayashi Y."/>
            <person name="Nakagawa T."/>
            <person name="Ezawa T."/>
            <person name="Yamaguchi K."/>
            <person name="Bino T."/>
            <person name="Nishimoto Y."/>
            <person name="Shigenobu S."/>
            <person name="Kawaguchi M."/>
        </authorList>
    </citation>
    <scope>NUCLEOTIDE SEQUENCE</scope>
    <source>
        <strain evidence="7">HR1</strain>
    </source>
</reference>
<organism evidence="7 8">
    <name type="scientific">Rhizophagus clarus</name>
    <dbReference type="NCBI Taxonomy" id="94130"/>
    <lineage>
        <taxon>Eukaryota</taxon>
        <taxon>Fungi</taxon>
        <taxon>Fungi incertae sedis</taxon>
        <taxon>Mucoromycota</taxon>
        <taxon>Glomeromycotina</taxon>
        <taxon>Glomeromycetes</taxon>
        <taxon>Glomerales</taxon>
        <taxon>Glomeraceae</taxon>
        <taxon>Rhizophagus</taxon>
    </lineage>
</organism>
<keyword evidence="1" id="KW-0479">Metal-binding</keyword>
<dbReference type="PROSITE" id="PS01357">
    <property type="entry name" value="ZF_ZZ_1"/>
    <property type="match status" value="1"/>
</dbReference>
<dbReference type="Proteomes" id="UP000615446">
    <property type="component" value="Unassembled WGS sequence"/>
</dbReference>
<name>A0A8H3R464_9GLOM</name>